<dbReference type="Gene3D" id="2.120.10.80">
    <property type="entry name" value="Kelch-type beta propeller"/>
    <property type="match status" value="1"/>
</dbReference>
<evidence type="ECO:0000313" key="4">
    <source>
        <dbReference type="EMBL" id="WNG47265.1"/>
    </source>
</evidence>
<dbReference type="InterPro" id="IPR015915">
    <property type="entry name" value="Kelch-typ_b-propeller"/>
</dbReference>
<protein>
    <submittedName>
        <fullName evidence="4">Uncharacterized protein</fullName>
    </submittedName>
</protein>
<dbReference type="InterPro" id="IPR006652">
    <property type="entry name" value="Kelch_1"/>
</dbReference>
<dbReference type="Gene3D" id="2.130.10.80">
    <property type="entry name" value="Galactose oxidase/kelch, beta-propeller"/>
    <property type="match status" value="1"/>
</dbReference>
<dbReference type="EMBL" id="CP043494">
    <property type="protein sequence ID" value="WNG47265.1"/>
    <property type="molecule type" value="Genomic_DNA"/>
</dbReference>
<accession>A0ABY9WVM1</accession>
<evidence type="ECO:0000256" key="3">
    <source>
        <dbReference type="SAM" id="SignalP"/>
    </source>
</evidence>
<organism evidence="4 5">
    <name type="scientific">Archangium minus</name>
    <dbReference type="NCBI Taxonomy" id="83450"/>
    <lineage>
        <taxon>Bacteria</taxon>
        <taxon>Pseudomonadati</taxon>
        <taxon>Myxococcota</taxon>
        <taxon>Myxococcia</taxon>
        <taxon>Myxococcales</taxon>
        <taxon>Cystobacterineae</taxon>
        <taxon>Archangiaceae</taxon>
        <taxon>Archangium</taxon>
    </lineage>
</organism>
<dbReference type="PROSITE" id="PS51257">
    <property type="entry name" value="PROKAR_LIPOPROTEIN"/>
    <property type="match status" value="1"/>
</dbReference>
<dbReference type="InterPro" id="IPR011043">
    <property type="entry name" value="Gal_Oxase/kelch_b-propeller"/>
</dbReference>
<dbReference type="PANTHER" id="PTHR24412">
    <property type="entry name" value="KELCH PROTEIN"/>
    <property type="match status" value="1"/>
</dbReference>
<dbReference type="InterPro" id="IPR037293">
    <property type="entry name" value="Gal_Oxidase_central_sf"/>
</dbReference>
<keyword evidence="3" id="KW-0732">Signal</keyword>
<feature type="chain" id="PRO_5047274339" evidence="3">
    <location>
        <begin position="22"/>
        <end position="367"/>
    </location>
</feature>
<dbReference type="Proteomes" id="UP001611383">
    <property type="component" value="Chromosome"/>
</dbReference>
<keyword evidence="1" id="KW-0880">Kelch repeat</keyword>
<name>A0ABY9WVM1_9BACT</name>
<gene>
    <name evidence="4" type="ORF">F0U60_26430</name>
</gene>
<dbReference type="SMART" id="SM00612">
    <property type="entry name" value="Kelch"/>
    <property type="match status" value="5"/>
</dbReference>
<evidence type="ECO:0000313" key="5">
    <source>
        <dbReference type="Proteomes" id="UP001611383"/>
    </source>
</evidence>
<keyword evidence="2" id="KW-0677">Repeat</keyword>
<proteinExistence type="predicted"/>
<dbReference type="Pfam" id="PF01344">
    <property type="entry name" value="Kelch_1"/>
    <property type="match status" value="1"/>
</dbReference>
<sequence>MCTMKMTRLSLLLVGFASVSAGCQPEEPSQVPTAGLVAHEAALTDPVGSWTSNSSLLFMHSGPLATLLGSGEVLVTGASTAEVYNPYTDRWRPTGSPNTARTQYTATALPSGQVLIAGGEGGISSAELYDPKSGTWSTTSPMANTRRGHAAVQLHSGKVLVVGGETAVDIRGPLDPLSEVYDPETATWTPVESFVYPRIRASAVVLDSGQVMLTGGVYWFGSNAWKNASEVNIYDPATNKWRTAGSLAKARHGHFSIKLYSGNVMIVGGFDGDNSVEMYDPYNNRWFMGPSVPLEETTPIVAATMLYSGEVLVTNIRGQSALYDPLTNAWLPAASVSGSAGPEPSTTLLHTGQVLMVTSNRVERFTR</sequence>
<feature type="signal peptide" evidence="3">
    <location>
        <begin position="1"/>
        <end position="21"/>
    </location>
</feature>
<evidence type="ECO:0000256" key="2">
    <source>
        <dbReference type="ARBA" id="ARBA00022737"/>
    </source>
</evidence>
<evidence type="ECO:0000256" key="1">
    <source>
        <dbReference type="ARBA" id="ARBA00022441"/>
    </source>
</evidence>
<dbReference type="PANTHER" id="PTHR24412:SF489">
    <property type="entry name" value="RING FINGER DOMAIN AND KELCH REPEAT-CONTAINING PROTEIN DDB_G0271372"/>
    <property type="match status" value="1"/>
</dbReference>
<dbReference type="SUPFAM" id="SSF50965">
    <property type="entry name" value="Galactose oxidase, central domain"/>
    <property type="match status" value="1"/>
</dbReference>
<reference evidence="4 5" key="1">
    <citation type="submission" date="2019-08" db="EMBL/GenBank/DDBJ databases">
        <title>Archangium and Cystobacter genomes.</title>
        <authorList>
            <person name="Chen I.-C.K."/>
            <person name="Wielgoss S."/>
        </authorList>
    </citation>
    <scope>NUCLEOTIDE SEQUENCE [LARGE SCALE GENOMIC DNA]</scope>
    <source>
        <strain evidence="4 5">Cbm 6</strain>
    </source>
</reference>
<keyword evidence="5" id="KW-1185">Reference proteome</keyword>